<dbReference type="RefSeq" id="WP_179742903.1">
    <property type="nucleotide sequence ID" value="NZ_JACCAS010000001.1"/>
</dbReference>
<proteinExistence type="predicted"/>
<dbReference type="Proteomes" id="UP000540929">
    <property type="component" value="Unassembled WGS sequence"/>
</dbReference>
<evidence type="ECO:0000256" key="1">
    <source>
        <dbReference type="ARBA" id="ARBA00023015"/>
    </source>
</evidence>
<dbReference type="GO" id="GO:0003677">
    <property type="term" value="F:DNA binding"/>
    <property type="evidence" value="ECO:0007669"/>
    <property type="project" value="UniProtKB-KW"/>
</dbReference>
<protein>
    <submittedName>
        <fullName evidence="5">Phage repressor protein C with HTH and peptisase S24 domain</fullName>
    </submittedName>
</protein>
<dbReference type="SUPFAM" id="SSF51306">
    <property type="entry name" value="LexA/Signal peptidase"/>
    <property type="match status" value="1"/>
</dbReference>
<comment type="caution">
    <text evidence="5">The sequence shown here is derived from an EMBL/GenBank/DDBJ whole genome shotgun (WGS) entry which is preliminary data.</text>
</comment>
<dbReference type="AlphaFoldDB" id="A0A7Y9WID9"/>
<evidence type="ECO:0000256" key="3">
    <source>
        <dbReference type="ARBA" id="ARBA00023163"/>
    </source>
</evidence>
<evidence type="ECO:0000259" key="4">
    <source>
        <dbReference type="Pfam" id="PF00717"/>
    </source>
</evidence>
<dbReference type="InterPro" id="IPR015927">
    <property type="entry name" value="Peptidase_S24_S26A/B/C"/>
</dbReference>
<sequence length="333" mass="36321">MIDSSTIAPMRTVKDIRRDNARSLATDGPAEFARAIESTTQQVNQTIGPNPTRNIGDLLARRIEAAYGKTIGWLDVDHTKPAFESEKSVDKAALIPQSESPKTDKVVAAKLTSPQRLRAALGPMNLSAETLAAVAKIGVDVSSQWLDGEGPEITLVQAVAIQNTYGVNAVWLTKGKGEAGVAVRFNDEFRPFPITNWKPIPVVGMAQLGDDGHWADLEYPVGHGDGYVDFPSRDPDAYALRCAGDSMRPRIRDGEYAIIEPGHPVEPGDDVLVRSKDGRVMIKTFLYQRAGRIHLISVNETHPPVIFEADEIDRMHFVVATARASMFRPGSAD</sequence>
<evidence type="ECO:0000256" key="2">
    <source>
        <dbReference type="ARBA" id="ARBA00023125"/>
    </source>
</evidence>
<keyword evidence="1" id="KW-0805">Transcription regulation</keyword>
<gene>
    <name evidence="5" type="ORF">GGD40_000895</name>
</gene>
<dbReference type="InterPro" id="IPR039418">
    <property type="entry name" value="LexA-like"/>
</dbReference>
<reference evidence="5 6" key="1">
    <citation type="submission" date="2020-07" db="EMBL/GenBank/DDBJ databases">
        <title>Exploring microbial biodiversity for novel pathways involved in the catabolism of aromatic compounds derived from lignin.</title>
        <authorList>
            <person name="Elkins J."/>
        </authorList>
    </citation>
    <scope>NUCLEOTIDE SEQUENCE [LARGE SCALE GENOMIC DNA]</scope>
    <source>
        <strain evidence="5 6">H2C3C</strain>
    </source>
</reference>
<evidence type="ECO:0000313" key="5">
    <source>
        <dbReference type="EMBL" id="NYH21416.1"/>
    </source>
</evidence>
<keyword evidence="3" id="KW-0804">Transcription</keyword>
<dbReference type="PANTHER" id="PTHR40661:SF3">
    <property type="entry name" value="FELS-1 PROPHAGE TRANSCRIPTIONAL REGULATOR"/>
    <property type="match status" value="1"/>
</dbReference>
<dbReference type="EMBL" id="JACCAS010000001">
    <property type="protein sequence ID" value="NYH21416.1"/>
    <property type="molecule type" value="Genomic_DNA"/>
</dbReference>
<dbReference type="Gene3D" id="2.10.109.10">
    <property type="entry name" value="Umud Fragment, subunit A"/>
    <property type="match status" value="1"/>
</dbReference>
<dbReference type="InterPro" id="IPR036286">
    <property type="entry name" value="LexA/Signal_pep-like_sf"/>
</dbReference>
<keyword evidence="2" id="KW-0238">DNA-binding</keyword>
<dbReference type="Pfam" id="PF00717">
    <property type="entry name" value="Peptidase_S24"/>
    <property type="match status" value="1"/>
</dbReference>
<accession>A0A7Y9WID9</accession>
<dbReference type="CDD" id="cd06529">
    <property type="entry name" value="S24_LexA-like"/>
    <property type="match status" value="1"/>
</dbReference>
<keyword evidence="6" id="KW-1185">Reference proteome</keyword>
<organism evidence="5 6">
    <name type="scientific">Paraburkholderia bryophila</name>
    <dbReference type="NCBI Taxonomy" id="420952"/>
    <lineage>
        <taxon>Bacteria</taxon>
        <taxon>Pseudomonadati</taxon>
        <taxon>Pseudomonadota</taxon>
        <taxon>Betaproteobacteria</taxon>
        <taxon>Burkholderiales</taxon>
        <taxon>Burkholderiaceae</taxon>
        <taxon>Paraburkholderia</taxon>
    </lineage>
</organism>
<name>A0A7Y9WID9_9BURK</name>
<feature type="domain" description="Peptidase S24/S26A/S26B/S26C" evidence="4">
    <location>
        <begin position="225"/>
        <end position="312"/>
    </location>
</feature>
<evidence type="ECO:0000313" key="6">
    <source>
        <dbReference type="Proteomes" id="UP000540929"/>
    </source>
</evidence>
<dbReference type="PANTHER" id="PTHR40661">
    <property type="match status" value="1"/>
</dbReference>